<dbReference type="CDD" id="cd00198">
    <property type="entry name" value="vWFA"/>
    <property type="match status" value="1"/>
</dbReference>
<evidence type="ECO:0000259" key="2">
    <source>
        <dbReference type="PROSITE" id="PS50234"/>
    </source>
</evidence>
<feature type="signal peptide" evidence="1">
    <location>
        <begin position="1"/>
        <end position="20"/>
    </location>
</feature>
<dbReference type="Pfam" id="PF13519">
    <property type="entry name" value="VWA_2"/>
    <property type="match status" value="1"/>
</dbReference>
<evidence type="ECO:0000313" key="3">
    <source>
        <dbReference type="EMBL" id="MFC3835590.1"/>
    </source>
</evidence>
<dbReference type="SUPFAM" id="SSF53300">
    <property type="entry name" value="vWA-like"/>
    <property type="match status" value="1"/>
</dbReference>
<evidence type="ECO:0000256" key="1">
    <source>
        <dbReference type="SAM" id="SignalP"/>
    </source>
</evidence>
<dbReference type="Proteomes" id="UP001595803">
    <property type="component" value="Unassembled WGS sequence"/>
</dbReference>
<feature type="domain" description="VWFA" evidence="2">
    <location>
        <begin position="46"/>
        <end position="189"/>
    </location>
</feature>
<dbReference type="Gene3D" id="3.40.50.410">
    <property type="entry name" value="von Willebrand factor, type A domain"/>
    <property type="match status" value="1"/>
</dbReference>
<dbReference type="EMBL" id="JBHRZG010000024">
    <property type="protein sequence ID" value="MFC3835590.1"/>
    <property type="molecule type" value="Genomic_DNA"/>
</dbReference>
<organism evidence="3 4">
    <name type="scientific">Deinococcus rufus</name>
    <dbReference type="NCBI Taxonomy" id="2136097"/>
    <lineage>
        <taxon>Bacteria</taxon>
        <taxon>Thermotogati</taxon>
        <taxon>Deinococcota</taxon>
        <taxon>Deinococci</taxon>
        <taxon>Deinococcales</taxon>
        <taxon>Deinococcaceae</taxon>
        <taxon>Deinococcus</taxon>
    </lineage>
</organism>
<feature type="chain" id="PRO_5047460255" evidence="1">
    <location>
        <begin position="21"/>
        <end position="675"/>
    </location>
</feature>
<dbReference type="PROSITE" id="PS50234">
    <property type="entry name" value="VWFA"/>
    <property type="match status" value="1"/>
</dbReference>
<reference evidence="4" key="1">
    <citation type="journal article" date="2019" name="Int. J. Syst. Evol. Microbiol.">
        <title>The Global Catalogue of Microorganisms (GCM) 10K type strain sequencing project: providing services to taxonomists for standard genome sequencing and annotation.</title>
        <authorList>
            <consortium name="The Broad Institute Genomics Platform"/>
            <consortium name="The Broad Institute Genome Sequencing Center for Infectious Disease"/>
            <person name="Wu L."/>
            <person name="Ma J."/>
        </authorList>
    </citation>
    <scope>NUCLEOTIDE SEQUENCE [LARGE SCALE GENOMIC DNA]</scope>
    <source>
        <strain evidence="4">CCTCC AB 2017081</strain>
    </source>
</reference>
<sequence>MIRRVALFTALLGLVPSGLSQTTSGPARSDAAACALPAGPLPTRTRAVFVLDTSGSMQGLGDGKAVIFGRVTAAINTYVRATRPDRVELLTFDAGVRSRQSFEAPAGTARWNAALAALKADGSNTHLYRSVQAALSPLTGAGTYLTTVFVLTDGIDNDPQQSVTPDRALAAFAGRGPLDRLHYVALGTGIPAAARRALEASGYADGVTLPVGTSPDLVRTGTGGGLLTVTDTAGLPVPFLSGTALQLGTGPASAPVRLATPTVQGGRVRLTLAGNVPYGAPALLCAAPVGNGVRPGQVLLRVALPGTARLRLLNPAADRALATGEDVVLRYAAPIGQRVEGTRIVNAPAGLRAEVWAPPGSRLITLRLTNTGLGVGTRVSPTLLLPGGLGVTVPTVTGAPGGRTPLVSPAATGDSRSAVAAPAAGAGWTRWLPWALLCLLLGAAAVVGLRRRSRGAPVRPVRPTPPVAAAPGVPAVEGIEYSEDRLLSLVGVNGEVTGVSTPLDGPFDVGHLARVPHLSGLRFEQHLHGLRCTQIPPDIEVSQGARLLRAGDIVRPATLLGVAVARPARAPSLPLGSLAGLGLPLTLSTHGQTVHVVGPYGEHALTLRPGLTDVGDSLDAPALRGLRLAVTGGVVLLAERPDSLGLRRPGEGESIRPGTALSGMLTLDLPGDVTR</sequence>
<name>A0ABV7ZFK6_9DEIO</name>
<protein>
    <submittedName>
        <fullName evidence="3">VWA domain-containing protein</fullName>
    </submittedName>
</protein>
<keyword evidence="1" id="KW-0732">Signal</keyword>
<dbReference type="InterPro" id="IPR036465">
    <property type="entry name" value="vWFA_dom_sf"/>
</dbReference>
<evidence type="ECO:0000313" key="4">
    <source>
        <dbReference type="Proteomes" id="UP001595803"/>
    </source>
</evidence>
<proteinExistence type="predicted"/>
<dbReference type="RefSeq" id="WP_322474456.1">
    <property type="nucleotide sequence ID" value="NZ_JBHRZG010000024.1"/>
</dbReference>
<gene>
    <name evidence="3" type="ORF">ACFOSB_22220</name>
</gene>
<keyword evidence="4" id="KW-1185">Reference proteome</keyword>
<accession>A0ABV7ZFK6</accession>
<comment type="caution">
    <text evidence="3">The sequence shown here is derived from an EMBL/GenBank/DDBJ whole genome shotgun (WGS) entry which is preliminary data.</text>
</comment>
<dbReference type="InterPro" id="IPR002035">
    <property type="entry name" value="VWF_A"/>
</dbReference>